<proteinExistence type="predicted"/>
<sequence length="88" mass="9882">QVRRVSAPIRREMRRRAAVEPVIGHIKAEHRMDRNYLKGRPGGRPGDCINAVLAAAGYNFGLLLRWLAELLRAIIRAFLETIPAPNIA</sequence>
<accession>A0A6P1BX47</accession>
<name>A0A6P1BX47_9BRAD</name>
<evidence type="ECO:0000313" key="1">
    <source>
        <dbReference type="EMBL" id="NEV02849.1"/>
    </source>
</evidence>
<protein>
    <submittedName>
        <fullName evidence="1">IS5/IS1182 family transposase</fullName>
    </submittedName>
</protein>
<comment type="caution">
    <text evidence="1">The sequence shown here is derived from an EMBL/GenBank/DDBJ whole genome shotgun (WGS) entry which is preliminary data.</text>
</comment>
<evidence type="ECO:0000313" key="2">
    <source>
        <dbReference type="Proteomes" id="UP000468531"/>
    </source>
</evidence>
<dbReference type="PANTHER" id="PTHR33803:SF3">
    <property type="entry name" value="BLL1974 PROTEIN"/>
    <property type="match status" value="1"/>
</dbReference>
<gene>
    <name evidence="1" type="ORF">FNJ47_46140</name>
</gene>
<dbReference type="PANTHER" id="PTHR33803">
    <property type="entry name" value="IS1478 TRANSPOSASE"/>
    <property type="match status" value="1"/>
</dbReference>
<organism evidence="1 2">
    <name type="scientific">Bradyrhizobium uaiense</name>
    <dbReference type="NCBI Taxonomy" id="2594946"/>
    <lineage>
        <taxon>Bacteria</taxon>
        <taxon>Pseudomonadati</taxon>
        <taxon>Pseudomonadota</taxon>
        <taxon>Alphaproteobacteria</taxon>
        <taxon>Hyphomicrobiales</taxon>
        <taxon>Nitrobacteraceae</taxon>
        <taxon>Bradyrhizobium</taxon>
    </lineage>
</organism>
<keyword evidence="2" id="KW-1185">Reference proteome</keyword>
<dbReference type="EMBL" id="VKHP01000464">
    <property type="protein sequence ID" value="NEV02849.1"/>
    <property type="molecule type" value="Genomic_DNA"/>
</dbReference>
<dbReference type="AlphaFoldDB" id="A0A6P1BX47"/>
<feature type="non-terminal residue" evidence="1">
    <location>
        <position position="1"/>
    </location>
</feature>
<dbReference type="Proteomes" id="UP000468531">
    <property type="component" value="Unassembled WGS sequence"/>
</dbReference>
<reference evidence="1 2" key="1">
    <citation type="journal article" date="2020" name="Arch. Microbiol.">
        <title>Bradyrhizobium uaiense sp. nov., a new highly efficient cowpea symbiont.</title>
        <authorList>
            <person name="Cabral Michel D."/>
            <person name="Azarias Guimaraes A."/>
            <person name="Martins da Costa E."/>
            <person name="Soares de Carvalho T."/>
            <person name="Balsanelli E."/>
            <person name="Willems A."/>
            <person name="Maltempi de Souza E."/>
            <person name="de Souza Moreira F.M."/>
        </authorList>
    </citation>
    <scope>NUCLEOTIDE SEQUENCE [LARGE SCALE GENOMIC DNA]</scope>
    <source>
        <strain evidence="1 2">UFLA 03-164</strain>
    </source>
</reference>